<proteinExistence type="predicted"/>
<comment type="caution">
    <text evidence="1">The sequence shown here is derived from an EMBL/GenBank/DDBJ whole genome shotgun (WGS) entry which is preliminary data.</text>
</comment>
<sequence>MHTNTFRGTAPCLRGVCLLAIDWSNEANHSSSIMVVLFDLLSPSPRLPRIKDGTTGPRRDEFLQLSWIAILRDGFAVQERGWTCWKPWWFCGRAAMSGPVLTKAGVRPSAGCARKNVFLHVASGTAAKRSPGKERNLFCPPPPPFPGSSFVVAWECRNRQRSERFAKGAAATTTTTPSPICRMGIRRGEAKHSESFGNSFQPPMLLISVRNHVSTRAVDCETTTNGRNDMLRAFQKPLLVREPSLRLCEDNQHSNLDEKLECTLLEKLSHLISTCGQGGVESISCLVHSQH</sequence>
<reference evidence="1" key="1">
    <citation type="submission" date="2021-06" db="EMBL/GenBank/DDBJ databases">
        <title>Comparative genomics, transcriptomics and evolutionary studies reveal genomic signatures of adaptation to plant cell wall in hemibiotrophic fungi.</title>
        <authorList>
            <consortium name="DOE Joint Genome Institute"/>
            <person name="Baroncelli R."/>
            <person name="Diaz J.F."/>
            <person name="Benocci T."/>
            <person name="Peng M."/>
            <person name="Battaglia E."/>
            <person name="Haridas S."/>
            <person name="Andreopoulos W."/>
            <person name="Labutti K."/>
            <person name="Pangilinan J."/>
            <person name="Floch G.L."/>
            <person name="Makela M.R."/>
            <person name="Henrissat B."/>
            <person name="Grigoriev I.V."/>
            <person name="Crouch J.A."/>
            <person name="De Vries R.P."/>
            <person name="Sukno S.A."/>
            <person name="Thon M.R."/>
        </authorList>
    </citation>
    <scope>NUCLEOTIDE SEQUENCE</scope>
    <source>
        <strain evidence="1">CBS 102054</strain>
    </source>
</reference>
<organism evidence="1 2">
    <name type="scientific">Colletotrichum phormii</name>
    <dbReference type="NCBI Taxonomy" id="359342"/>
    <lineage>
        <taxon>Eukaryota</taxon>
        <taxon>Fungi</taxon>
        <taxon>Dikarya</taxon>
        <taxon>Ascomycota</taxon>
        <taxon>Pezizomycotina</taxon>
        <taxon>Sordariomycetes</taxon>
        <taxon>Hypocreomycetidae</taxon>
        <taxon>Glomerellales</taxon>
        <taxon>Glomerellaceae</taxon>
        <taxon>Colletotrichum</taxon>
        <taxon>Colletotrichum acutatum species complex</taxon>
    </lineage>
</organism>
<keyword evidence="2" id="KW-1185">Reference proteome</keyword>
<dbReference type="EMBL" id="JAHMHQ010000011">
    <property type="protein sequence ID" value="KAK1636003.1"/>
    <property type="molecule type" value="Genomic_DNA"/>
</dbReference>
<gene>
    <name evidence="1" type="ORF">BDP81DRAFT_32297</name>
</gene>
<dbReference type="RefSeq" id="XP_060444610.1">
    <property type="nucleotide sequence ID" value="XM_060584748.1"/>
</dbReference>
<accession>A0AAI9ZS40</accession>
<protein>
    <submittedName>
        <fullName evidence="1">Uncharacterized protein</fullName>
    </submittedName>
</protein>
<name>A0AAI9ZS40_9PEZI</name>
<dbReference type="AlphaFoldDB" id="A0AAI9ZS40"/>
<dbReference type="GeneID" id="85469610"/>
<dbReference type="Proteomes" id="UP001243989">
    <property type="component" value="Unassembled WGS sequence"/>
</dbReference>
<evidence type="ECO:0000313" key="1">
    <source>
        <dbReference type="EMBL" id="KAK1636003.1"/>
    </source>
</evidence>
<evidence type="ECO:0000313" key="2">
    <source>
        <dbReference type="Proteomes" id="UP001243989"/>
    </source>
</evidence>